<dbReference type="EMBL" id="AP031322">
    <property type="protein sequence ID" value="BFH72562.1"/>
    <property type="molecule type" value="Genomic_DNA"/>
</dbReference>
<accession>A0AAT9GP25</accession>
<gene>
    <name evidence="1" type="ORF">SJAV_05060</name>
</gene>
<organism evidence="1">
    <name type="scientific">Sulfurisphaera javensis</name>
    <dbReference type="NCBI Taxonomy" id="2049879"/>
    <lineage>
        <taxon>Archaea</taxon>
        <taxon>Thermoproteota</taxon>
        <taxon>Thermoprotei</taxon>
        <taxon>Sulfolobales</taxon>
        <taxon>Sulfolobaceae</taxon>
        <taxon>Sulfurisphaera</taxon>
    </lineage>
</organism>
<proteinExistence type="predicted"/>
<sequence length="168" mass="19927">MSENIKPIYARGFFNMNNLGETNQLVIFYYYDKDSYYASLKKDEIKNELNKLKDNMQYYLDREIIKVNGKRVKAKVLFTRLGLLDVTHPYVEFIIRFYGELNQGENLYEDIYEEEIAEYPYEAIWVLPGKIISYSLSGRVKIKNNILFVKVKKGTKIKGNEKIVFFIE</sequence>
<evidence type="ECO:0000313" key="1">
    <source>
        <dbReference type="EMBL" id="BFH72562.1"/>
    </source>
</evidence>
<reference evidence="1" key="1">
    <citation type="submission" date="2024-03" db="EMBL/GenBank/DDBJ databases">
        <title>Complete genome sequence of Sulfurisphaera javensis strain KD-1.</title>
        <authorList>
            <person name="Sakai H."/>
            <person name="Nur N."/>
            <person name="Suwanto A."/>
            <person name="Kurosawa N."/>
        </authorList>
    </citation>
    <scope>NUCLEOTIDE SEQUENCE</scope>
    <source>
        <strain evidence="1">KD-1</strain>
    </source>
</reference>
<name>A0AAT9GP25_9CREN</name>
<dbReference type="GeneID" id="92353437"/>
<protein>
    <submittedName>
        <fullName evidence="1">Uncharacterized protein</fullName>
    </submittedName>
</protein>
<dbReference type="RefSeq" id="WP_369610775.1">
    <property type="nucleotide sequence ID" value="NZ_AP031322.1"/>
</dbReference>
<dbReference type="KEGG" id="sjv:SJAV_05060"/>
<dbReference type="AlphaFoldDB" id="A0AAT9GP25"/>